<dbReference type="Proteomes" id="UP000001876">
    <property type="component" value="Unassembled WGS sequence"/>
</dbReference>
<accession>C1MX87</accession>
<proteinExistence type="predicted"/>
<dbReference type="STRING" id="564608.C1MX87"/>
<dbReference type="RefSeq" id="XP_003060650.1">
    <property type="nucleotide sequence ID" value="XM_003060604.1"/>
</dbReference>
<dbReference type="KEGG" id="mpp:MICPUCDRAFT_60067"/>
<dbReference type="AlphaFoldDB" id="C1MX87"/>
<sequence>MPRSIDPDDGSMFGYFRANPDRALRREVLKWVQGLDLSHSVRDVRRDIANGYVVAEICSRYFPSELALHSFETGSSTAFRKHNWAMLTKFFLRVMPRAALNPKLVDGVIKEYHGCAIDMMENLYTVFTLKELTPQAAFMDPASYDPSISKAAYARIAHEMKTKDDGSAAHEVFGSHDLRNRQTNPYGHTPDHLNMETDASGCAPSRRGKLVAGGQGHMRLDDEGNPDVMPDDASLAGRRREAPVVVFNEQSMGNSVKFGSVEREGEIESAMEVRQRIARASGGTHYGMDDEFGFY</sequence>
<dbReference type="InterPro" id="IPR036872">
    <property type="entry name" value="CH_dom_sf"/>
</dbReference>
<dbReference type="GO" id="GO:0051493">
    <property type="term" value="P:regulation of cytoskeleton organization"/>
    <property type="evidence" value="ECO:0007669"/>
    <property type="project" value="TreeGrafter"/>
</dbReference>
<dbReference type="GO" id="GO:0008017">
    <property type="term" value="F:microtubule binding"/>
    <property type="evidence" value="ECO:0007669"/>
    <property type="project" value="TreeGrafter"/>
</dbReference>
<evidence type="ECO:0000256" key="1">
    <source>
        <dbReference type="SAM" id="MobiDB-lite"/>
    </source>
</evidence>
<dbReference type="Gene3D" id="1.10.418.10">
    <property type="entry name" value="Calponin-like domain"/>
    <property type="match status" value="1"/>
</dbReference>
<dbReference type="PANTHER" id="PTHR12509:SF8">
    <property type="entry name" value="SPERMATOGENESIS-ASSOCIATED PROTEIN 4"/>
    <property type="match status" value="1"/>
</dbReference>
<name>C1MX87_MICPC</name>
<dbReference type="GO" id="GO:0005930">
    <property type="term" value="C:axoneme"/>
    <property type="evidence" value="ECO:0007669"/>
    <property type="project" value="TreeGrafter"/>
</dbReference>
<evidence type="ECO:0000313" key="3">
    <source>
        <dbReference type="EMBL" id="EEH55419.1"/>
    </source>
</evidence>
<dbReference type="GeneID" id="9685791"/>
<evidence type="ECO:0000259" key="2">
    <source>
        <dbReference type="Pfam" id="PF06294"/>
    </source>
</evidence>
<dbReference type="InterPro" id="IPR010441">
    <property type="entry name" value="CH_2"/>
</dbReference>
<reference evidence="3 4" key="1">
    <citation type="journal article" date="2009" name="Science">
        <title>Green evolution and dynamic adaptations revealed by genomes of the marine picoeukaryotes Micromonas.</title>
        <authorList>
            <person name="Worden A.Z."/>
            <person name="Lee J.H."/>
            <person name="Mock T."/>
            <person name="Rouze P."/>
            <person name="Simmons M.P."/>
            <person name="Aerts A.L."/>
            <person name="Allen A.E."/>
            <person name="Cuvelier M.L."/>
            <person name="Derelle E."/>
            <person name="Everett M.V."/>
            <person name="Foulon E."/>
            <person name="Grimwood J."/>
            <person name="Gundlach H."/>
            <person name="Henrissat B."/>
            <person name="Napoli C."/>
            <person name="McDonald S.M."/>
            <person name="Parker M.S."/>
            <person name="Rombauts S."/>
            <person name="Salamov A."/>
            <person name="Von Dassow P."/>
            <person name="Badger J.H."/>
            <person name="Coutinho P.M."/>
            <person name="Demir E."/>
            <person name="Dubchak I."/>
            <person name="Gentemann C."/>
            <person name="Eikrem W."/>
            <person name="Gready J.E."/>
            <person name="John U."/>
            <person name="Lanier W."/>
            <person name="Lindquist E.A."/>
            <person name="Lucas S."/>
            <person name="Mayer K.F."/>
            <person name="Moreau H."/>
            <person name="Not F."/>
            <person name="Otillar R."/>
            <person name="Panaud O."/>
            <person name="Pangilinan J."/>
            <person name="Paulsen I."/>
            <person name="Piegu B."/>
            <person name="Poliakov A."/>
            <person name="Robbens S."/>
            <person name="Schmutz J."/>
            <person name="Toulza E."/>
            <person name="Wyss T."/>
            <person name="Zelensky A."/>
            <person name="Zhou K."/>
            <person name="Armbrust E.V."/>
            <person name="Bhattacharya D."/>
            <person name="Goodenough U.W."/>
            <person name="Van de Peer Y."/>
            <person name="Grigoriev I.V."/>
        </authorList>
    </citation>
    <scope>NUCLEOTIDE SEQUENCE [LARGE SCALE GENOMIC DNA]</scope>
    <source>
        <strain evidence="3 4">CCMP1545</strain>
    </source>
</reference>
<evidence type="ECO:0000313" key="4">
    <source>
        <dbReference type="Proteomes" id="UP000001876"/>
    </source>
</evidence>
<feature type="region of interest" description="Disordered" evidence="1">
    <location>
        <begin position="178"/>
        <end position="228"/>
    </location>
</feature>
<dbReference type="EMBL" id="GG663742">
    <property type="protein sequence ID" value="EEH55419.1"/>
    <property type="molecule type" value="Genomic_DNA"/>
</dbReference>
<gene>
    <name evidence="3" type="ORF">MICPUCDRAFT_60067</name>
</gene>
<dbReference type="Pfam" id="PF06294">
    <property type="entry name" value="CH_2"/>
    <property type="match status" value="1"/>
</dbReference>
<feature type="domain" description="CH-like" evidence="2">
    <location>
        <begin position="28"/>
        <end position="125"/>
    </location>
</feature>
<dbReference type="PANTHER" id="PTHR12509">
    <property type="entry name" value="SPERMATOGENESIS-ASSOCIATED 4-RELATED"/>
    <property type="match status" value="1"/>
</dbReference>
<dbReference type="InterPro" id="IPR052111">
    <property type="entry name" value="Spermatogenesis_Ciliary_MAP"/>
</dbReference>
<dbReference type="OrthoDB" id="62528at2759"/>
<organism evidence="4">
    <name type="scientific">Micromonas pusilla (strain CCMP1545)</name>
    <name type="common">Picoplanktonic green alga</name>
    <dbReference type="NCBI Taxonomy" id="564608"/>
    <lineage>
        <taxon>Eukaryota</taxon>
        <taxon>Viridiplantae</taxon>
        <taxon>Chlorophyta</taxon>
        <taxon>Mamiellophyceae</taxon>
        <taxon>Mamiellales</taxon>
        <taxon>Mamiellaceae</taxon>
        <taxon>Micromonas</taxon>
    </lineage>
</organism>
<protein>
    <submittedName>
        <fullName evidence="3">Predicted protein</fullName>
    </submittedName>
</protein>
<keyword evidence="4" id="KW-1185">Reference proteome</keyword>